<comment type="similarity">
    <text evidence="2">Belongs to the ABC transporter superfamily.</text>
</comment>
<dbReference type="PROSITE" id="PS00211">
    <property type="entry name" value="ABC_TRANSPORTER_1"/>
    <property type="match status" value="1"/>
</dbReference>
<evidence type="ECO:0000256" key="2">
    <source>
        <dbReference type="ARBA" id="ARBA00005417"/>
    </source>
</evidence>
<keyword evidence="6 10" id="KW-0067">ATP-binding</keyword>
<dbReference type="SUPFAM" id="SSF52540">
    <property type="entry name" value="P-loop containing nucleoside triphosphate hydrolases"/>
    <property type="match status" value="1"/>
</dbReference>
<evidence type="ECO:0000256" key="1">
    <source>
        <dbReference type="ARBA" id="ARBA00004202"/>
    </source>
</evidence>
<reference evidence="11" key="1">
    <citation type="journal article" date="2019" name="Int. J. Syst. Evol. Microbiol.">
        <title>The Global Catalogue of Microorganisms (GCM) 10K type strain sequencing project: providing services to taxonomists for standard genome sequencing and annotation.</title>
        <authorList>
            <consortium name="The Broad Institute Genomics Platform"/>
            <consortium name="The Broad Institute Genome Sequencing Center for Infectious Disease"/>
            <person name="Wu L."/>
            <person name="Ma J."/>
        </authorList>
    </citation>
    <scope>NUCLEOTIDE SEQUENCE [LARGE SCALE GENOMIC DNA]</scope>
    <source>
        <strain evidence="11">CCM 7427</strain>
    </source>
</reference>
<dbReference type="RefSeq" id="WP_386832026.1">
    <property type="nucleotide sequence ID" value="NZ_JBHUNP010000001.1"/>
</dbReference>
<dbReference type="PANTHER" id="PTHR43166">
    <property type="entry name" value="AMINO ACID IMPORT ATP-BINDING PROTEIN"/>
    <property type="match status" value="1"/>
</dbReference>
<dbReference type="InterPro" id="IPR027417">
    <property type="entry name" value="P-loop_NTPase"/>
</dbReference>
<dbReference type="PIRSF" id="PIRSF039085">
    <property type="entry name" value="ABC_ATPase_HisP"/>
    <property type="match status" value="1"/>
</dbReference>
<organism evidence="10 11">
    <name type="scientific">Devosia albogilva</name>
    <dbReference type="NCBI Taxonomy" id="429726"/>
    <lineage>
        <taxon>Bacteria</taxon>
        <taxon>Pseudomonadati</taxon>
        <taxon>Pseudomonadota</taxon>
        <taxon>Alphaproteobacteria</taxon>
        <taxon>Hyphomicrobiales</taxon>
        <taxon>Devosiaceae</taxon>
        <taxon>Devosia</taxon>
    </lineage>
</organism>
<feature type="domain" description="ABC transporter" evidence="9">
    <location>
        <begin position="15"/>
        <end position="259"/>
    </location>
</feature>
<proteinExistence type="inferred from homology"/>
<gene>
    <name evidence="10" type="ORF">ACFSX5_04130</name>
</gene>
<feature type="region of interest" description="Disordered" evidence="8">
    <location>
        <begin position="260"/>
        <end position="283"/>
    </location>
</feature>
<evidence type="ECO:0000259" key="9">
    <source>
        <dbReference type="PROSITE" id="PS50893"/>
    </source>
</evidence>
<dbReference type="GO" id="GO:0005524">
    <property type="term" value="F:ATP binding"/>
    <property type="evidence" value="ECO:0007669"/>
    <property type="project" value="UniProtKB-KW"/>
</dbReference>
<dbReference type="EMBL" id="JBHUNP010000001">
    <property type="protein sequence ID" value="MFD2646982.1"/>
    <property type="molecule type" value="Genomic_DNA"/>
</dbReference>
<sequence>MAEVAATAAEKWPVVAVRDLHKSFGTLEVLKGISFYAREGEVISLIGSSGSGKSTLLRCINMLEIPDSGSVSIDGEEIRLRGTGQHRQIGDEHQIRRIRSELGMVFQNFNLWAHLTILQNVMEAPLVVQRRPRAEVEAEARAMLAKVGIGEKADSYPAQLSGGQQQRAAIARALCINPRLMLFDEPTSALDPELEVEVLRVIKVLADEGRTMVLVTHDMEFARSVSDRVIFLHQGKIEEEGTPDEVFGQTRSTRLRQFLNAASHDTPAPPPPAPPPPAAEPLI</sequence>
<accession>A0ABW5QGY6</accession>
<dbReference type="PROSITE" id="PS50893">
    <property type="entry name" value="ABC_TRANSPORTER_2"/>
    <property type="match status" value="1"/>
</dbReference>
<dbReference type="Proteomes" id="UP001597521">
    <property type="component" value="Unassembled WGS sequence"/>
</dbReference>
<evidence type="ECO:0000256" key="8">
    <source>
        <dbReference type="SAM" id="MobiDB-lite"/>
    </source>
</evidence>
<evidence type="ECO:0000256" key="5">
    <source>
        <dbReference type="ARBA" id="ARBA00022741"/>
    </source>
</evidence>
<keyword evidence="11" id="KW-1185">Reference proteome</keyword>
<dbReference type="CDD" id="cd03262">
    <property type="entry name" value="ABC_HisP_GlnQ"/>
    <property type="match status" value="1"/>
</dbReference>
<keyword evidence="7" id="KW-0472">Membrane</keyword>
<name>A0ABW5QGY6_9HYPH</name>
<comment type="subcellular location">
    <subcellularLocation>
        <location evidence="1">Cell membrane</location>
        <topology evidence="1">Peripheral membrane protein</topology>
    </subcellularLocation>
</comment>
<dbReference type="InterPro" id="IPR030679">
    <property type="entry name" value="ABC_ATPase_HisP-typ"/>
</dbReference>
<evidence type="ECO:0000256" key="6">
    <source>
        <dbReference type="ARBA" id="ARBA00022840"/>
    </source>
</evidence>
<dbReference type="InterPro" id="IPR003593">
    <property type="entry name" value="AAA+_ATPase"/>
</dbReference>
<evidence type="ECO:0000256" key="7">
    <source>
        <dbReference type="ARBA" id="ARBA00023136"/>
    </source>
</evidence>
<dbReference type="InterPro" id="IPR017871">
    <property type="entry name" value="ABC_transporter-like_CS"/>
</dbReference>
<feature type="compositionally biased region" description="Pro residues" evidence="8">
    <location>
        <begin position="267"/>
        <end position="283"/>
    </location>
</feature>
<comment type="caution">
    <text evidence="10">The sequence shown here is derived from an EMBL/GenBank/DDBJ whole genome shotgun (WGS) entry which is preliminary data.</text>
</comment>
<keyword evidence="4" id="KW-1003">Cell membrane</keyword>
<dbReference type="SMART" id="SM00382">
    <property type="entry name" value="AAA"/>
    <property type="match status" value="1"/>
</dbReference>
<dbReference type="Pfam" id="PF00005">
    <property type="entry name" value="ABC_tran"/>
    <property type="match status" value="1"/>
</dbReference>
<evidence type="ECO:0000313" key="11">
    <source>
        <dbReference type="Proteomes" id="UP001597521"/>
    </source>
</evidence>
<evidence type="ECO:0000256" key="3">
    <source>
        <dbReference type="ARBA" id="ARBA00022448"/>
    </source>
</evidence>
<keyword evidence="5" id="KW-0547">Nucleotide-binding</keyword>
<keyword evidence="3" id="KW-0813">Transport</keyword>
<dbReference type="PANTHER" id="PTHR43166:SF35">
    <property type="entry name" value="L-CYSTINE IMPORT ATP-BINDING PROTEIN TCYN"/>
    <property type="match status" value="1"/>
</dbReference>
<protein>
    <submittedName>
        <fullName evidence="10">ABC transporter ATP-binding protein</fullName>
    </submittedName>
</protein>
<dbReference type="InterPro" id="IPR050086">
    <property type="entry name" value="MetN_ABC_transporter-like"/>
</dbReference>
<dbReference type="Gene3D" id="3.40.50.300">
    <property type="entry name" value="P-loop containing nucleotide triphosphate hydrolases"/>
    <property type="match status" value="1"/>
</dbReference>
<evidence type="ECO:0000313" key="10">
    <source>
        <dbReference type="EMBL" id="MFD2646982.1"/>
    </source>
</evidence>
<dbReference type="InterPro" id="IPR003439">
    <property type="entry name" value="ABC_transporter-like_ATP-bd"/>
</dbReference>
<evidence type="ECO:0000256" key="4">
    <source>
        <dbReference type="ARBA" id="ARBA00022475"/>
    </source>
</evidence>